<dbReference type="InterPro" id="IPR027848">
    <property type="entry name" value="DUF4494"/>
</dbReference>
<reference evidence="1" key="1">
    <citation type="submission" date="2020-04" db="EMBL/GenBank/DDBJ databases">
        <authorList>
            <person name="Chiriac C."/>
            <person name="Salcher M."/>
            <person name="Ghai R."/>
            <person name="Kavagutti S V."/>
        </authorList>
    </citation>
    <scope>NUCLEOTIDE SEQUENCE</scope>
</reference>
<protein>
    <submittedName>
        <fullName evidence="1">Uncharacterized protein</fullName>
    </submittedName>
</protein>
<proteinExistence type="predicted"/>
<evidence type="ECO:0000313" key="1">
    <source>
        <dbReference type="EMBL" id="CAB4125613.1"/>
    </source>
</evidence>
<dbReference type="Pfam" id="PF14902">
    <property type="entry name" value="DUF4494"/>
    <property type="match status" value="1"/>
</dbReference>
<name>A0A6J5KXG0_9CAUD</name>
<accession>A0A6J5KXG0</accession>
<sequence>MNNYWQVTVQLQHESDKGKIQRVNEQYIVDAVSATEAESKIYKEFEGESNFEVIRVAQTKIIKIIE</sequence>
<dbReference type="EMBL" id="LR796188">
    <property type="protein sequence ID" value="CAB4125613.1"/>
    <property type="molecule type" value="Genomic_DNA"/>
</dbReference>
<gene>
    <name evidence="1" type="ORF">UFOVP54_183</name>
</gene>
<organism evidence="1">
    <name type="scientific">uncultured Caudovirales phage</name>
    <dbReference type="NCBI Taxonomy" id="2100421"/>
    <lineage>
        <taxon>Viruses</taxon>
        <taxon>Duplodnaviria</taxon>
        <taxon>Heunggongvirae</taxon>
        <taxon>Uroviricota</taxon>
        <taxon>Caudoviricetes</taxon>
        <taxon>Peduoviridae</taxon>
        <taxon>Maltschvirus</taxon>
        <taxon>Maltschvirus maltsch</taxon>
    </lineage>
</organism>